<protein>
    <recommendedName>
        <fullName evidence="3">Ankyrin</fullName>
    </recommendedName>
</protein>
<feature type="non-terminal residue" evidence="1">
    <location>
        <position position="1"/>
    </location>
</feature>
<evidence type="ECO:0008006" key="3">
    <source>
        <dbReference type="Google" id="ProtNLM"/>
    </source>
</evidence>
<evidence type="ECO:0000313" key="1">
    <source>
        <dbReference type="EMBL" id="OCK75920.1"/>
    </source>
</evidence>
<organism evidence="1 2">
    <name type="scientific">Lepidopterella palustris CBS 459.81</name>
    <dbReference type="NCBI Taxonomy" id="1314670"/>
    <lineage>
        <taxon>Eukaryota</taxon>
        <taxon>Fungi</taxon>
        <taxon>Dikarya</taxon>
        <taxon>Ascomycota</taxon>
        <taxon>Pezizomycotina</taxon>
        <taxon>Dothideomycetes</taxon>
        <taxon>Pleosporomycetidae</taxon>
        <taxon>Mytilinidiales</taxon>
        <taxon>Argynnaceae</taxon>
        <taxon>Lepidopterella</taxon>
    </lineage>
</organism>
<dbReference type="AlphaFoldDB" id="A0A8E2JAY6"/>
<proteinExistence type="predicted"/>
<dbReference type="Proteomes" id="UP000250266">
    <property type="component" value="Unassembled WGS sequence"/>
</dbReference>
<reference evidence="1 2" key="1">
    <citation type="journal article" date="2016" name="Nat. Commun.">
        <title>Ectomycorrhizal ecology is imprinted in the genome of the dominant symbiotic fungus Cenococcum geophilum.</title>
        <authorList>
            <consortium name="DOE Joint Genome Institute"/>
            <person name="Peter M."/>
            <person name="Kohler A."/>
            <person name="Ohm R.A."/>
            <person name="Kuo A."/>
            <person name="Krutzmann J."/>
            <person name="Morin E."/>
            <person name="Arend M."/>
            <person name="Barry K.W."/>
            <person name="Binder M."/>
            <person name="Choi C."/>
            <person name="Clum A."/>
            <person name="Copeland A."/>
            <person name="Grisel N."/>
            <person name="Haridas S."/>
            <person name="Kipfer T."/>
            <person name="LaButti K."/>
            <person name="Lindquist E."/>
            <person name="Lipzen A."/>
            <person name="Maire R."/>
            <person name="Meier B."/>
            <person name="Mihaltcheva S."/>
            <person name="Molinier V."/>
            <person name="Murat C."/>
            <person name="Poggeler S."/>
            <person name="Quandt C.A."/>
            <person name="Sperisen C."/>
            <person name="Tritt A."/>
            <person name="Tisserant E."/>
            <person name="Crous P.W."/>
            <person name="Henrissat B."/>
            <person name="Nehls U."/>
            <person name="Egli S."/>
            <person name="Spatafora J.W."/>
            <person name="Grigoriev I.V."/>
            <person name="Martin F.M."/>
        </authorList>
    </citation>
    <scope>NUCLEOTIDE SEQUENCE [LARGE SCALE GENOMIC DNA]</scope>
    <source>
        <strain evidence="1 2">CBS 459.81</strain>
    </source>
</reference>
<name>A0A8E2JAY6_9PEZI</name>
<gene>
    <name evidence="1" type="ORF">K432DRAFT_464497</name>
</gene>
<dbReference type="EMBL" id="KV745261">
    <property type="protein sequence ID" value="OCK75920.1"/>
    <property type="molecule type" value="Genomic_DNA"/>
</dbReference>
<accession>A0A8E2JAY6</accession>
<evidence type="ECO:0000313" key="2">
    <source>
        <dbReference type="Proteomes" id="UP000250266"/>
    </source>
</evidence>
<sequence length="51" mass="5600">GADVNATLNLNEPILAIIIAYSSIKVVSLLLKQEADIIHGNLLHYTVEREN</sequence>
<keyword evidence="2" id="KW-1185">Reference proteome</keyword>